<gene>
    <name evidence="2" type="ORF">Agabi119p4_9941</name>
</gene>
<sequence>MPKNKKREGESESIPGDELMFPPNFHKVYERPSTTINDSSTHSLPGDDHVKRGGCHVFNSASNSQIHGRSEAPPYPPPMAAVSQAKGKERAGPKPLSNQFSYSQADHLRPASGQSLSNETINVVNDFGGISDRDEDREGEEYLHAKSSPLKDGRRLDNQFIVQIDETPKARPGNIKCRIKRRSKKTEDTSEIEVKPAADSKIRTRVKNQHIPPELTQPVDTWKLVVLPTFFNWLASQEDPWNQPPSAIVEVLETICQANVRRSYSLKRDGDTSGVKSAEYKRVAQKISDWKSKLGSTAIWATNTIFECKPEEFGDSDDAHIAWADWHQEGCRFLFADVETIPPKGIFQSNVFLHVLGAHFALFAVDEKAWVPGLAHDSLNHEPWGAIAIAAAAVERAVVLWSNRDLTVEIMKRAARSKSHSIEFPKKMNARGVETHSHALFAEPKWGPRTQYYYRNIKARVKKGTWNWPEIYNLLGPHIKALQKREKSKPKVQKPVFEVADVEDDDLLEDAADMTVGGSLSSQRALSKPWISKQIQYQTPQWQSTSNPGLAQGPLSSQPIPGTRRSPYSHEMGTQLLVASVKQGVDSNSSREATAHTLSASTAQPLHCPTRRCPSPAPEAPSNLRESSRPSQYPQELRSKISGTTIPFEAAPRRSQHRSEPISSTGSTWAETPSMSHSQQYQSQSSHYDLNSARRLPNSDNYVYRYSSVQDVPAGMMPSTTSRIRKGPAPSTFKHHHSQPEAGPLRRR</sequence>
<evidence type="ECO:0000313" key="2">
    <source>
        <dbReference type="EMBL" id="KAF7761949.1"/>
    </source>
</evidence>
<comment type="caution">
    <text evidence="2">The sequence shown here is derived from an EMBL/GenBank/DDBJ whole genome shotgun (WGS) entry which is preliminary data.</text>
</comment>
<name>A0A8H7EXA2_AGABI</name>
<feature type="compositionally biased region" description="Low complexity" evidence="1">
    <location>
        <begin position="676"/>
        <end position="688"/>
    </location>
</feature>
<feature type="region of interest" description="Disordered" evidence="1">
    <location>
        <begin position="582"/>
        <end position="695"/>
    </location>
</feature>
<proteinExistence type="predicted"/>
<feature type="region of interest" description="Disordered" evidence="1">
    <location>
        <begin position="539"/>
        <end position="568"/>
    </location>
</feature>
<feature type="region of interest" description="Disordered" evidence="1">
    <location>
        <begin position="710"/>
        <end position="748"/>
    </location>
</feature>
<dbReference type="AlphaFoldDB" id="A0A8H7EXA2"/>
<protein>
    <submittedName>
        <fullName evidence="2">Uncharacterized protein</fullName>
    </submittedName>
</protein>
<evidence type="ECO:0000313" key="3">
    <source>
        <dbReference type="Proteomes" id="UP000629468"/>
    </source>
</evidence>
<feature type="compositionally biased region" description="Polar residues" evidence="1">
    <location>
        <begin position="32"/>
        <end position="43"/>
    </location>
</feature>
<organism evidence="2 3">
    <name type="scientific">Agaricus bisporus var. burnettii</name>
    <dbReference type="NCBI Taxonomy" id="192524"/>
    <lineage>
        <taxon>Eukaryota</taxon>
        <taxon>Fungi</taxon>
        <taxon>Dikarya</taxon>
        <taxon>Basidiomycota</taxon>
        <taxon>Agaricomycotina</taxon>
        <taxon>Agaricomycetes</taxon>
        <taxon>Agaricomycetidae</taxon>
        <taxon>Agaricales</taxon>
        <taxon>Agaricineae</taxon>
        <taxon>Agaricaceae</taxon>
        <taxon>Agaricus</taxon>
    </lineage>
</organism>
<feature type="compositionally biased region" description="Polar residues" evidence="1">
    <location>
        <begin position="661"/>
        <end position="675"/>
    </location>
</feature>
<evidence type="ECO:0000256" key="1">
    <source>
        <dbReference type="SAM" id="MobiDB-lite"/>
    </source>
</evidence>
<reference evidence="2 3" key="1">
    <citation type="journal article" name="Sci. Rep.">
        <title>Telomere-to-telomere assembled and centromere annotated genomes of the two main subspecies of the button mushroom Agaricus bisporus reveal especially polymorphic chromosome ends.</title>
        <authorList>
            <person name="Sonnenberg A.S.M."/>
            <person name="Sedaghat-Telgerd N."/>
            <person name="Lavrijssen B."/>
            <person name="Ohm R.A."/>
            <person name="Hendrickx P.M."/>
            <person name="Scholtmeijer K."/>
            <person name="Baars J.J.P."/>
            <person name="van Peer A."/>
        </authorList>
    </citation>
    <scope>NUCLEOTIDE SEQUENCE [LARGE SCALE GENOMIC DNA]</scope>
    <source>
        <strain evidence="2 3">H119_p4</strain>
    </source>
</reference>
<dbReference type="EMBL" id="JABXXO010000013">
    <property type="protein sequence ID" value="KAF7761949.1"/>
    <property type="molecule type" value="Genomic_DNA"/>
</dbReference>
<feature type="compositionally biased region" description="Polar residues" evidence="1">
    <location>
        <begin position="585"/>
        <end position="604"/>
    </location>
</feature>
<feature type="region of interest" description="Disordered" evidence="1">
    <location>
        <begin position="1"/>
        <end position="100"/>
    </location>
</feature>
<dbReference type="Proteomes" id="UP000629468">
    <property type="component" value="Unassembled WGS sequence"/>
</dbReference>
<feature type="compositionally biased region" description="Polar residues" evidence="1">
    <location>
        <begin position="539"/>
        <end position="560"/>
    </location>
</feature>
<accession>A0A8H7EXA2</accession>